<dbReference type="HOGENOM" id="CLU_153132_0_0_4"/>
<gene>
    <name evidence="1" type="ordered locus">Galf_0976</name>
</gene>
<dbReference type="KEGG" id="gca:Galf_0976"/>
<sequence length="139" mass="14676" precursor="true">MDCSQSSLYLTSIVLMFHAQKMKNISLSLGSIVFVFSCASVFAGTCDINYTRTACPGKEAISFKKCDGKASCVKTGAADTAEACRVKAVAACANDRLDITKSKVITATFNGKSVTNKAGGADHCADYAERAVEFDKCGM</sequence>
<name>D9SER0_GALCS</name>
<protein>
    <submittedName>
        <fullName evidence="1">Uncharacterized protein</fullName>
    </submittedName>
</protein>
<dbReference type="Proteomes" id="UP000001235">
    <property type="component" value="Chromosome"/>
</dbReference>
<accession>D9SER0</accession>
<keyword evidence="2" id="KW-1185">Reference proteome</keyword>
<reference evidence="1 2" key="1">
    <citation type="submission" date="2010-08" db="EMBL/GenBank/DDBJ databases">
        <title>Complete sequence of Gallionella capsiferriformans ES-2.</title>
        <authorList>
            <consortium name="US DOE Joint Genome Institute"/>
            <person name="Lucas S."/>
            <person name="Copeland A."/>
            <person name="Lapidus A."/>
            <person name="Cheng J.-F."/>
            <person name="Bruce D."/>
            <person name="Goodwin L."/>
            <person name="Pitluck S."/>
            <person name="Chertkov O."/>
            <person name="Davenport K.W."/>
            <person name="Detter J.C."/>
            <person name="Han C."/>
            <person name="Tapia R."/>
            <person name="Land M."/>
            <person name="Hauser L."/>
            <person name="Chang Y.-J."/>
            <person name="Jeffries C."/>
            <person name="Kyrpides N."/>
            <person name="Ivanova N."/>
            <person name="Mikhailova N."/>
            <person name="Shelobolina E.S."/>
            <person name="Picardal F."/>
            <person name="Roden E."/>
            <person name="Emerson D."/>
            <person name="Woyke T."/>
        </authorList>
    </citation>
    <scope>NUCLEOTIDE SEQUENCE [LARGE SCALE GENOMIC DNA]</scope>
    <source>
        <strain evidence="1 2">ES-2</strain>
    </source>
</reference>
<evidence type="ECO:0000313" key="2">
    <source>
        <dbReference type="Proteomes" id="UP000001235"/>
    </source>
</evidence>
<dbReference type="AlphaFoldDB" id="D9SER0"/>
<evidence type="ECO:0000313" key="1">
    <source>
        <dbReference type="EMBL" id="ADL55007.1"/>
    </source>
</evidence>
<dbReference type="EMBL" id="CP002159">
    <property type="protein sequence ID" value="ADL55007.1"/>
    <property type="molecule type" value="Genomic_DNA"/>
</dbReference>
<organism evidence="1 2">
    <name type="scientific">Gallionella capsiferriformans (strain ES-2)</name>
    <name type="common">Gallionella ferruginea capsiferriformans (strain ES-2)</name>
    <dbReference type="NCBI Taxonomy" id="395494"/>
    <lineage>
        <taxon>Bacteria</taxon>
        <taxon>Pseudomonadati</taxon>
        <taxon>Pseudomonadota</taxon>
        <taxon>Betaproteobacteria</taxon>
        <taxon>Nitrosomonadales</taxon>
        <taxon>Gallionellaceae</taxon>
        <taxon>Gallionella</taxon>
    </lineage>
</organism>
<dbReference type="eggNOG" id="ENOG50333H0">
    <property type="taxonomic scope" value="Bacteria"/>
</dbReference>
<dbReference type="STRING" id="395494.Galf_0976"/>
<proteinExistence type="predicted"/>